<name>A0AAV0K9M6_9ROSI</name>
<evidence type="ECO:0000313" key="3">
    <source>
        <dbReference type="Proteomes" id="UP001154282"/>
    </source>
</evidence>
<comment type="caution">
    <text evidence="2">The sequence shown here is derived from an EMBL/GenBank/DDBJ whole genome shotgun (WGS) entry which is preliminary data.</text>
</comment>
<evidence type="ECO:0000313" key="2">
    <source>
        <dbReference type="EMBL" id="CAI0417566.1"/>
    </source>
</evidence>
<organism evidence="2 3">
    <name type="scientific">Linum tenue</name>
    <dbReference type="NCBI Taxonomy" id="586396"/>
    <lineage>
        <taxon>Eukaryota</taxon>
        <taxon>Viridiplantae</taxon>
        <taxon>Streptophyta</taxon>
        <taxon>Embryophyta</taxon>
        <taxon>Tracheophyta</taxon>
        <taxon>Spermatophyta</taxon>
        <taxon>Magnoliopsida</taxon>
        <taxon>eudicotyledons</taxon>
        <taxon>Gunneridae</taxon>
        <taxon>Pentapetalae</taxon>
        <taxon>rosids</taxon>
        <taxon>fabids</taxon>
        <taxon>Malpighiales</taxon>
        <taxon>Linaceae</taxon>
        <taxon>Linum</taxon>
    </lineage>
</organism>
<keyword evidence="3" id="KW-1185">Reference proteome</keyword>
<dbReference type="Proteomes" id="UP001154282">
    <property type="component" value="Unassembled WGS sequence"/>
</dbReference>
<dbReference type="AlphaFoldDB" id="A0AAV0K9M6"/>
<proteinExistence type="predicted"/>
<protein>
    <submittedName>
        <fullName evidence="2">Uncharacterized protein</fullName>
    </submittedName>
</protein>
<feature type="region of interest" description="Disordered" evidence="1">
    <location>
        <begin position="1"/>
        <end position="22"/>
    </location>
</feature>
<accession>A0AAV0K9M6</accession>
<evidence type="ECO:0000256" key="1">
    <source>
        <dbReference type="SAM" id="MobiDB-lite"/>
    </source>
</evidence>
<gene>
    <name evidence="2" type="ORF">LITE_LOCUS17354</name>
</gene>
<feature type="compositionally biased region" description="Low complexity" evidence="1">
    <location>
        <begin position="1"/>
        <end position="17"/>
    </location>
</feature>
<dbReference type="EMBL" id="CAMGYJ010000005">
    <property type="protein sequence ID" value="CAI0417566.1"/>
    <property type="molecule type" value="Genomic_DNA"/>
</dbReference>
<reference evidence="2" key="1">
    <citation type="submission" date="2022-08" db="EMBL/GenBank/DDBJ databases">
        <authorList>
            <person name="Gutierrez-Valencia J."/>
        </authorList>
    </citation>
    <scope>NUCLEOTIDE SEQUENCE</scope>
</reference>
<sequence length="78" mass="8328">MLSSPPSLPPASVVAPSDSHHRCSRRALRLPPLSRHPALPVAALSPPSSTTAAAEIAGASLIWGFHQKKVCRSKKVWR</sequence>